<keyword evidence="2" id="KW-1133">Transmembrane helix</keyword>
<dbReference type="EMBL" id="JAWRVI010000007">
    <property type="protein sequence ID" value="KAK4092908.1"/>
    <property type="molecule type" value="Genomic_DNA"/>
</dbReference>
<protein>
    <submittedName>
        <fullName evidence="4">Biotin synthase-like protein</fullName>
    </submittedName>
</protein>
<sequence>MFGGDRKWTGHASGCPLSVQTMDTGPRFGKPAMRPSIHPLILQSGLAVCLFQGSLQPASRILLERNFMEKGKPHESATGPVPPIVIAHRYPTSSSPSPSEPGADRHAGSPATMIKAQLRQWMPLQRIIPVRLRFIVVPALVWFILGTIFLASRHGSRLAGLVPLTGQHLFGGGSHTHRLPPPTTSRKLPPRVSCRGPRGHLLSHSPDDDLQYGDLRETSYPIPFVGSQRELGLDKTWMTADGRYGPYGFGEDKDGYNRSRVDWDKIDWGKLQDECFKSNAKRFPQAAPSVQLRNDVRFTITNHTQLASLAPAWDAFNSTRRTALVVRSYAGFKYKAEDLWNLRSLIVEASLRTGGEYAVVLLVDVQDESKKIFESKANYDAAFAAMDLPPELRSIAVLWDDSLLKSWYAAVEEHRTMWAVNQPLQLFALHYPEFDHYWQVELDQRFTGDAGQYLDTVSTWARNEPRKQALERATYAFSEEIHGTYQDLTEQVDAVNKGQSRAWGPVRIPDIDPIGPVPPFERPEDDEFIWGVGEDADVIVTSFCADVRQVEWVFKNYIKGFEQGEETPRWWCPPAVMRASRTLLLSVHQSQHEHGMSLPSEAVLPTWALWHGLKLSYPPQPAYMRPHEPEFEDFKDDWVRDPARWLNTTTTPWFGNDPAHSEDGLSHGDPQSFADRGLTWWWTAAWPRKIMDVWFAGDTHDDKMPSMLRVQDGKVYIPNMAMHPVKT</sequence>
<dbReference type="Pfam" id="PF11885">
    <property type="entry name" value="DUF3405"/>
    <property type="match status" value="1"/>
</dbReference>
<dbReference type="Proteomes" id="UP001287286">
    <property type="component" value="Unassembled WGS sequence"/>
</dbReference>
<dbReference type="EMBL" id="LCWV01000007">
    <property type="protein sequence ID" value="PWI71488.1"/>
    <property type="molecule type" value="Genomic_DNA"/>
</dbReference>
<reference evidence="3" key="3">
    <citation type="submission" date="2023-11" db="EMBL/GenBank/DDBJ databases">
        <authorList>
            <person name="Beijen E."/>
            <person name="Ohm R.A."/>
        </authorList>
    </citation>
    <scope>NUCLEOTIDE SEQUENCE</scope>
    <source>
        <strain evidence="3">CBS 150709</strain>
    </source>
</reference>
<name>A0A2U3EAH0_PURLI</name>
<dbReference type="Proteomes" id="UP000245956">
    <property type="component" value="Unassembled WGS sequence"/>
</dbReference>
<evidence type="ECO:0000256" key="1">
    <source>
        <dbReference type="SAM" id="MobiDB-lite"/>
    </source>
</evidence>
<keyword evidence="2" id="KW-0472">Membrane</keyword>
<proteinExistence type="predicted"/>
<feature type="transmembrane region" description="Helical" evidence="2">
    <location>
        <begin position="132"/>
        <end position="151"/>
    </location>
</feature>
<gene>
    <name evidence="4" type="ORF">PCL_11582</name>
    <name evidence="3" type="ORF">Purlil1_2833</name>
</gene>
<reference evidence="3 6" key="4">
    <citation type="journal article" date="2024" name="Microbiol. Resour. Announc.">
        <title>Genome annotations for the ascomycete fungi Trichoderma harzianum, Trichoderma aggressivum, and Purpureocillium lilacinum.</title>
        <authorList>
            <person name="Beijen E.P.W."/>
            <person name="Ohm R.A."/>
        </authorList>
    </citation>
    <scope>NUCLEOTIDE SEQUENCE [LARGE SCALE GENOMIC DNA]</scope>
    <source>
        <strain evidence="3 6">CBS 150709</strain>
    </source>
</reference>
<feature type="region of interest" description="Disordered" evidence="1">
    <location>
        <begin position="88"/>
        <end position="109"/>
    </location>
</feature>
<evidence type="ECO:0000313" key="6">
    <source>
        <dbReference type="Proteomes" id="UP001287286"/>
    </source>
</evidence>
<evidence type="ECO:0000313" key="3">
    <source>
        <dbReference type="EMBL" id="KAK4092908.1"/>
    </source>
</evidence>
<keyword evidence="2" id="KW-0812">Transmembrane</keyword>
<dbReference type="PANTHER" id="PTHR36205:SF2">
    <property type="entry name" value="MAJOR FACILITATOR SUPERFAMILY TRANSPORTER"/>
    <property type="match status" value="1"/>
</dbReference>
<feature type="region of interest" description="Disordered" evidence="1">
    <location>
        <begin position="172"/>
        <end position="192"/>
    </location>
</feature>
<organism evidence="4 5">
    <name type="scientific">Purpureocillium lilacinum</name>
    <name type="common">Paecilomyces lilacinus</name>
    <dbReference type="NCBI Taxonomy" id="33203"/>
    <lineage>
        <taxon>Eukaryota</taxon>
        <taxon>Fungi</taxon>
        <taxon>Dikarya</taxon>
        <taxon>Ascomycota</taxon>
        <taxon>Pezizomycotina</taxon>
        <taxon>Sordariomycetes</taxon>
        <taxon>Hypocreomycetidae</taxon>
        <taxon>Hypocreales</taxon>
        <taxon>Ophiocordycipitaceae</taxon>
        <taxon>Purpureocillium</taxon>
    </lineage>
</organism>
<evidence type="ECO:0000256" key="2">
    <source>
        <dbReference type="SAM" id="Phobius"/>
    </source>
</evidence>
<dbReference type="PANTHER" id="PTHR36205">
    <property type="entry name" value="CHROMOSOME 19, WHOLE GENOME SHOTGUN SEQUENCE"/>
    <property type="match status" value="1"/>
</dbReference>
<keyword evidence="6" id="KW-1185">Reference proteome</keyword>
<evidence type="ECO:0000313" key="5">
    <source>
        <dbReference type="Proteomes" id="UP000245956"/>
    </source>
</evidence>
<evidence type="ECO:0000313" key="4">
    <source>
        <dbReference type="EMBL" id="PWI71488.1"/>
    </source>
</evidence>
<comment type="caution">
    <text evidence="4">The sequence shown here is derived from an EMBL/GenBank/DDBJ whole genome shotgun (WGS) entry which is preliminary data.</text>
</comment>
<reference evidence="4 5" key="2">
    <citation type="journal article" date="2016" name="Front. Microbiol.">
        <title>Genome and transcriptome sequences reveal the specific parasitism of the nematophagous Purpureocillium lilacinum 36-1.</title>
        <authorList>
            <person name="Xie J."/>
            <person name="Li S."/>
            <person name="Mo C."/>
            <person name="Xiao X."/>
            <person name="Peng D."/>
            <person name="Wang G."/>
            <person name="Xiao Y."/>
        </authorList>
    </citation>
    <scope>NUCLEOTIDE SEQUENCE [LARGE SCALE GENOMIC DNA]</scope>
    <source>
        <strain evidence="4 5">36-1</strain>
    </source>
</reference>
<dbReference type="InterPro" id="IPR021822">
    <property type="entry name" value="DUF3405"/>
</dbReference>
<reference evidence="4" key="1">
    <citation type="submission" date="2015-05" db="EMBL/GenBank/DDBJ databases">
        <authorList>
            <person name="Wang D.B."/>
            <person name="Wang M."/>
        </authorList>
    </citation>
    <scope>NUCLEOTIDE SEQUENCE</scope>
    <source>
        <strain evidence="4">36-1</strain>
    </source>
</reference>
<dbReference type="AlphaFoldDB" id="A0A2U3EAH0"/>
<feature type="compositionally biased region" description="Low complexity" evidence="1">
    <location>
        <begin position="91"/>
        <end position="101"/>
    </location>
</feature>
<accession>A0A2U3EAH0</accession>